<organism evidence="1 2">
    <name type="scientific">Roseiarcus fermentans</name>
    <dbReference type="NCBI Taxonomy" id="1473586"/>
    <lineage>
        <taxon>Bacteria</taxon>
        <taxon>Pseudomonadati</taxon>
        <taxon>Pseudomonadota</taxon>
        <taxon>Alphaproteobacteria</taxon>
        <taxon>Hyphomicrobiales</taxon>
        <taxon>Roseiarcaceae</taxon>
        <taxon>Roseiarcus</taxon>
    </lineage>
</organism>
<dbReference type="RefSeq" id="WP_113888677.1">
    <property type="nucleotide sequence ID" value="NZ_QNRK01000007.1"/>
</dbReference>
<evidence type="ECO:0000313" key="2">
    <source>
        <dbReference type="Proteomes" id="UP000253529"/>
    </source>
</evidence>
<dbReference type="SUPFAM" id="SSF54001">
    <property type="entry name" value="Cysteine proteinases"/>
    <property type="match status" value="1"/>
</dbReference>
<dbReference type="InterPro" id="IPR038765">
    <property type="entry name" value="Papain-like_cys_pep_sf"/>
</dbReference>
<keyword evidence="2" id="KW-1185">Reference proteome</keyword>
<dbReference type="Gene3D" id="3.90.1720.10">
    <property type="entry name" value="endopeptidase domain like (from Nostoc punctiforme)"/>
    <property type="match status" value="1"/>
</dbReference>
<dbReference type="OrthoDB" id="6058745at2"/>
<reference evidence="1 2" key="1">
    <citation type="submission" date="2018-06" db="EMBL/GenBank/DDBJ databases">
        <title>Genomic Encyclopedia of Type Strains, Phase IV (KMG-IV): sequencing the most valuable type-strain genomes for metagenomic binning, comparative biology and taxonomic classification.</title>
        <authorList>
            <person name="Goeker M."/>
        </authorList>
    </citation>
    <scope>NUCLEOTIDE SEQUENCE [LARGE SCALE GENOMIC DNA]</scope>
    <source>
        <strain evidence="1 2">DSM 24875</strain>
    </source>
</reference>
<proteinExistence type="predicted"/>
<sequence length="162" mass="18027">MTNPALTTADRRLPTAEPVQRAAVVAAARAWIGTPYHHAADVKGAGVDCAMILVRVFCDLRLVEPFDPRPYTRDWMLHRDDERYLGFLLARAHEVQAPDAGDVILFRFGRCFAHGGIVTARNPLTIVHAFAPARFVVEEEVARNAELAERLGRAKFASYWGS</sequence>
<name>A0A366FMM0_9HYPH</name>
<dbReference type="AlphaFoldDB" id="A0A366FMM0"/>
<dbReference type="EMBL" id="QNRK01000007">
    <property type="protein sequence ID" value="RBP15857.1"/>
    <property type="molecule type" value="Genomic_DNA"/>
</dbReference>
<evidence type="ECO:0000313" key="1">
    <source>
        <dbReference type="EMBL" id="RBP15857.1"/>
    </source>
</evidence>
<dbReference type="Proteomes" id="UP000253529">
    <property type="component" value="Unassembled WGS sequence"/>
</dbReference>
<gene>
    <name evidence="1" type="ORF">DFR50_107127</name>
</gene>
<protein>
    <submittedName>
        <fullName evidence="1">NlpC/P60 family putative phage cell wall peptidase</fullName>
    </submittedName>
</protein>
<comment type="caution">
    <text evidence="1">The sequence shown here is derived from an EMBL/GenBank/DDBJ whole genome shotgun (WGS) entry which is preliminary data.</text>
</comment>
<accession>A0A366FMM0</accession>